<keyword evidence="2" id="KW-0677">Repeat</keyword>
<comment type="function">
    <text evidence="5">Acts as a Ras effector and participates in MAPK pathway activation. Probably acts as a regulatory subunit of protein phosphatase that specifically dephosphorylates Raf kinase and stimulate Raf activity at specialized signaling complexes upon Ras activation.</text>
</comment>
<evidence type="ECO:0000256" key="7">
    <source>
        <dbReference type="ARBA" id="ARBA00029998"/>
    </source>
</evidence>
<dbReference type="OMA" id="GLSQWFP"/>
<evidence type="ECO:0000256" key="4">
    <source>
        <dbReference type="ARBA" id="ARBA00023904"/>
    </source>
</evidence>
<evidence type="ECO:0000256" key="2">
    <source>
        <dbReference type="ARBA" id="ARBA00022737"/>
    </source>
</evidence>
<proteinExistence type="inferred from homology"/>
<gene>
    <name evidence="10" type="ORF">Dbus_chrXg1812</name>
</gene>
<dbReference type="EMBL" id="CP012528">
    <property type="protein sequence ID" value="ALC49956.1"/>
    <property type="molecule type" value="Genomic_DNA"/>
</dbReference>
<evidence type="ECO:0000256" key="3">
    <source>
        <dbReference type="ARBA" id="ARBA00023786"/>
    </source>
</evidence>
<dbReference type="PANTHER" id="PTHR45752">
    <property type="entry name" value="LEUCINE-RICH REPEAT-CONTAINING"/>
    <property type="match status" value="1"/>
</dbReference>
<dbReference type="Pfam" id="PF13516">
    <property type="entry name" value="LRR_6"/>
    <property type="match status" value="1"/>
</dbReference>
<dbReference type="SMART" id="SM00369">
    <property type="entry name" value="LRR_TYP"/>
    <property type="match status" value="5"/>
</dbReference>
<organism evidence="10 11">
    <name type="scientific">Drosophila busckii</name>
    <name type="common">Fruit fly</name>
    <dbReference type="NCBI Taxonomy" id="30019"/>
    <lineage>
        <taxon>Eukaryota</taxon>
        <taxon>Metazoa</taxon>
        <taxon>Ecdysozoa</taxon>
        <taxon>Arthropoda</taxon>
        <taxon>Hexapoda</taxon>
        <taxon>Insecta</taxon>
        <taxon>Pterygota</taxon>
        <taxon>Neoptera</taxon>
        <taxon>Endopterygota</taxon>
        <taxon>Diptera</taxon>
        <taxon>Brachycera</taxon>
        <taxon>Muscomorpha</taxon>
        <taxon>Ephydroidea</taxon>
        <taxon>Drosophilidae</taxon>
        <taxon>Drosophila</taxon>
    </lineage>
</organism>
<feature type="domain" description="Disease resistance R13L4/SHOC-2-like LRR" evidence="9">
    <location>
        <begin position="142"/>
        <end position="202"/>
    </location>
</feature>
<dbReference type="InterPro" id="IPR055414">
    <property type="entry name" value="LRR_R13L4/SHOC2-like"/>
</dbReference>
<dbReference type="AlphaFoldDB" id="A0A0M5J1I7"/>
<reference evidence="10 11" key="1">
    <citation type="submission" date="2015-08" db="EMBL/GenBank/DDBJ databases">
        <title>Ancestral chromatin configuration constrains chromatin evolution on differentiating sex chromosomes in Drosophila.</title>
        <authorList>
            <person name="Zhou Q."/>
            <person name="Bachtrog D."/>
        </authorList>
    </citation>
    <scope>NUCLEOTIDE SEQUENCE [LARGE SCALE GENOMIC DNA]</scope>
    <source>
        <tissue evidence="10">Whole larvae</tissue>
    </source>
</reference>
<dbReference type="InterPro" id="IPR003591">
    <property type="entry name" value="Leu-rich_rpt_typical-subtyp"/>
</dbReference>
<dbReference type="InterPro" id="IPR032675">
    <property type="entry name" value="LRR_dom_sf"/>
</dbReference>
<dbReference type="SUPFAM" id="SSF52047">
    <property type="entry name" value="RNI-like"/>
    <property type="match status" value="1"/>
</dbReference>
<evidence type="ECO:0000256" key="8">
    <source>
        <dbReference type="ARBA" id="ARBA00032455"/>
    </source>
</evidence>
<evidence type="ECO:0000256" key="6">
    <source>
        <dbReference type="ARBA" id="ARBA00029588"/>
    </source>
</evidence>
<evidence type="ECO:0000256" key="1">
    <source>
        <dbReference type="ARBA" id="ARBA00022614"/>
    </source>
</evidence>
<comment type="similarity">
    <text evidence="3">Belongs to the SHOC2 family.</text>
</comment>
<dbReference type="InterPro" id="IPR001611">
    <property type="entry name" value="Leu-rich_rpt"/>
</dbReference>
<protein>
    <recommendedName>
        <fullName evidence="4">Leucine-rich repeat protein soc-2 homolog</fullName>
    </recommendedName>
    <alternativeName>
        <fullName evidence="8">Protein soc-2 homolog</fullName>
    </alternativeName>
    <alternativeName>
        <fullName evidence="6 7">protein Sur-8 homolog</fullName>
    </alternativeName>
</protein>
<name>A0A0M5J1I7_DROBS</name>
<dbReference type="PROSITE" id="PS51450">
    <property type="entry name" value="LRR"/>
    <property type="match status" value="3"/>
</dbReference>
<dbReference type="OrthoDB" id="1053178at2759"/>
<dbReference type="Pfam" id="PF13855">
    <property type="entry name" value="LRR_8"/>
    <property type="match status" value="1"/>
</dbReference>
<dbReference type="SMART" id="SM00364">
    <property type="entry name" value="LRR_BAC"/>
    <property type="match status" value="6"/>
</dbReference>
<accession>A0A0M5J1I7</accession>
<dbReference type="Pfam" id="PF23598">
    <property type="entry name" value="LRR_14"/>
    <property type="match status" value="1"/>
</dbReference>
<dbReference type="Gene3D" id="3.80.10.10">
    <property type="entry name" value="Ribonuclease Inhibitor"/>
    <property type="match status" value="2"/>
</dbReference>
<sequence>MELYTSDSSDTDSREQKTIDFGRNNLELGMLEDHLSSPHKALLKSSGDIETLLLNHNRLVGLPRMLLQFNNLKVLDLSSNAITQLPEAICQLPLVTLIVKNNQLTSASLPKSLLSTQSANHVGGSSTLKELNLSGNQLVHFPEQVTELRQLKYLYLGGNKISTISKEIWKMQALQVLSLGGNLIAEVPESVGSLSQLQALVLCDNLIENLPTSIARLKNLKSLLLHKNRLRHLPKDIVALRNLTELSLRDNPLVVRFVQDMALKPPTLLELAGRIVKSSGLRPGPNDLPRTLCDYLNSANCCVNPNCRGVFFDNRVEHIKFVDFCGKYRVPLLQYLCSSKCIEPEHAARPTSNNASSSASSGFMMRKVLLG</sequence>
<dbReference type="STRING" id="30019.A0A0M5J1I7"/>
<dbReference type="SMR" id="A0A0M5J1I7"/>
<dbReference type="PANTHER" id="PTHR45752:SF196">
    <property type="entry name" value="GH17740P"/>
    <property type="match status" value="1"/>
</dbReference>
<evidence type="ECO:0000313" key="10">
    <source>
        <dbReference type="EMBL" id="ALC49956.1"/>
    </source>
</evidence>
<evidence type="ECO:0000256" key="5">
    <source>
        <dbReference type="ARBA" id="ARBA00025612"/>
    </source>
</evidence>
<evidence type="ECO:0000313" key="11">
    <source>
        <dbReference type="Proteomes" id="UP000494163"/>
    </source>
</evidence>
<keyword evidence="11" id="KW-1185">Reference proteome</keyword>
<evidence type="ECO:0000259" key="9">
    <source>
        <dbReference type="Pfam" id="PF23598"/>
    </source>
</evidence>
<dbReference type="Proteomes" id="UP000494163">
    <property type="component" value="Chromosome X"/>
</dbReference>
<dbReference type="InterPro" id="IPR050715">
    <property type="entry name" value="LRR-SigEffector_domain"/>
</dbReference>
<keyword evidence="1" id="KW-0433">Leucine-rich repeat</keyword>